<dbReference type="EMBL" id="AJ251325">
    <property type="protein sequence ID" value="CAC05537.1"/>
    <property type="molecule type" value="Genomic_DNA"/>
</dbReference>
<organism evidence="1">
    <name type="scientific">Escherichia coli</name>
    <dbReference type="NCBI Taxonomy" id="562"/>
    <lineage>
        <taxon>Bacteria</taxon>
        <taxon>Pseudomonadati</taxon>
        <taxon>Pseudomonadota</taxon>
        <taxon>Gammaproteobacteria</taxon>
        <taxon>Enterobacterales</taxon>
        <taxon>Enterobacteriaceae</taxon>
        <taxon>Escherichia</taxon>
    </lineage>
</organism>
<dbReference type="AlphaFoldDB" id="Q9EVQ4"/>
<name>Q9EVQ4_ECOLX</name>
<accession>Q9EVQ4</accession>
<proteinExistence type="predicted"/>
<evidence type="ECO:0000313" key="1">
    <source>
        <dbReference type="EMBL" id="CAC05537.1"/>
    </source>
</evidence>
<reference evidence="1" key="1">
    <citation type="journal article" date="2000" name="Infect. Immun.">
        <title>Structural analysis of phage-borne stx genes and their flanking sequences in shiga toxin-producing Escherichia coli and Shigella dysenteriae type 1 strains.</title>
        <authorList>
            <person name="Unkmeir A."/>
            <person name="Schmidt H."/>
        </authorList>
    </citation>
    <scope>NUCLEOTIDE SEQUENCE</scope>
    <source>
        <strain evidence="1">1639/97</strain>
    </source>
</reference>
<protein>
    <submittedName>
        <fullName evidence="1">Orf101</fullName>
    </submittedName>
</protein>
<sequence length="101" mass="11231">MNFQVDNFSAITRISRISLLKSNTLSPLTFPESGNTKPRLQPTNGVFTFIHLVFVSSQDFVLSVRVSKPHFSAKYSAYLSIPQHGQRTLLVATGYLTVTVV</sequence>